<keyword evidence="3" id="KW-1185">Reference proteome</keyword>
<dbReference type="eggNOG" id="COG4447">
    <property type="taxonomic scope" value="Bacteria"/>
</dbReference>
<dbReference type="OrthoDB" id="3909977at2"/>
<feature type="signal peptide" evidence="1">
    <location>
        <begin position="1"/>
        <end position="31"/>
    </location>
</feature>
<dbReference type="Proteomes" id="UP000008722">
    <property type="component" value="Chromosome"/>
</dbReference>
<reference evidence="3" key="1">
    <citation type="submission" date="2010-11" db="EMBL/GenBank/DDBJ databases">
        <title>The complete sequence of chromosome of Oceanithermus profundus DSM 14977.</title>
        <authorList>
            <consortium name="US DOE Joint Genome Institute (JGI-PGF)"/>
            <person name="Lucas S."/>
            <person name="Copeland A."/>
            <person name="Lapidus A."/>
            <person name="Bruce D."/>
            <person name="Goodwin L."/>
            <person name="Pitluck S."/>
            <person name="Kyrpides N."/>
            <person name="Mavromatis K."/>
            <person name="Pagani I."/>
            <person name="Ivanova N."/>
            <person name="Zhang X."/>
            <person name="Brettin T."/>
            <person name="Detter J.C."/>
            <person name="Tapia R."/>
            <person name="Han C."/>
            <person name="Land M."/>
            <person name="Hauser L."/>
            <person name="Markowitz V."/>
            <person name="Cheng J.-F."/>
            <person name="Hugenholtz P."/>
            <person name="Woyke T."/>
            <person name="Wu D."/>
            <person name="Tindall B."/>
            <person name="Faehnrich R."/>
            <person name="Brambilla E."/>
            <person name="Klenk H.-P."/>
            <person name="Eisen J.A."/>
        </authorList>
    </citation>
    <scope>NUCLEOTIDE SEQUENCE [LARGE SCALE GENOMIC DNA]</scope>
    <source>
        <strain evidence="3">DSM 14977 / NBRC 100410 / VKM B-2274 / 506</strain>
    </source>
</reference>
<accession>E4UA47</accession>
<proteinExistence type="predicted"/>
<dbReference type="EMBL" id="CP002361">
    <property type="protein sequence ID" value="ADR37424.1"/>
    <property type="molecule type" value="Genomic_DNA"/>
</dbReference>
<organism evidence="2 3">
    <name type="scientific">Oceanithermus profundus (strain DSM 14977 / NBRC 100410 / VKM B-2274 / 506)</name>
    <dbReference type="NCBI Taxonomy" id="670487"/>
    <lineage>
        <taxon>Bacteria</taxon>
        <taxon>Thermotogati</taxon>
        <taxon>Deinococcota</taxon>
        <taxon>Deinococci</taxon>
        <taxon>Thermales</taxon>
        <taxon>Thermaceae</taxon>
        <taxon>Oceanithermus</taxon>
    </lineage>
</organism>
<evidence type="ECO:0000313" key="3">
    <source>
        <dbReference type="Proteomes" id="UP000008722"/>
    </source>
</evidence>
<keyword evidence="1" id="KW-0732">Signal</keyword>
<dbReference type="PROSITE" id="PS51257">
    <property type="entry name" value="PROKAR_LIPOPROTEIN"/>
    <property type="match status" value="1"/>
</dbReference>
<protein>
    <submittedName>
        <fullName evidence="2">Uncharacterized protein</fullName>
    </submittedName>
</protein>
<evidence type="ECO:0000313" key="2">
    <source>
        <dbReference type="EMBL" id="ADR37424.1"/>
    </source>
</evidence>
<dbReference type="STRING" id="670487.Ocepr_1973"/>
<dbReference type="AlphaFoldDB" id="E4UA47"/>
<dbReference type="SUPFAM" id="SSF110296">
    <property type="entry name" value="Oligoxyloglucan reducing end-specific cellobiohydrolase"/>
    <property type="match status" value="1"/>
</dbReference>
<dbReference type="HOGENOM" id="CLU_263567_0_0_0"/>
<gene>
    <name evidence="2" type="ordered locus">Ocepr_1973</name>
</gene>
<sequence precursor="true">MLTHLRYRVRFAAFVLGVMGLLAACSQPAGGAGGFSLSLEPTSVTVAAGGSTTVRLDVGSEGGFSGEVSLALEGLAGATVSPARVQVPGGPYTLTLAVDDSVAPGSYDLALVGASGSLMGRATFTLAVTDATPDFELALSAVDLAADPGGSVGTALTVTPSGGFAGTLTLSLVDASDAPAAGFTLVPASLYVSGIVQQPLSIQVAGDVGPGTYPLRLKVTGDGVTHYADLAVTVSGLELALTSTELYAPQGGTATATLLVNAVGVSGDLALALASADGGPAPTGLALQPSSVAVPGGPYALSLSVDAGVATGSYDLLLKGTLGSFERSVAFTLTVQPPPEFTTSVSPDALTVEVGSSGTLYLELTFQADFNGDIGFALELADGSAAPAGLALDPTVVSMAANSGDTNYVALDLAVADTMAPGTYALRVRASSSNTTQYAGFSLTVPVPPDFTLSLDPTIADVVAGGSTTVRLDAVPHNGFAGVVQLSLVDSSNGAAPSGMTLEPTSVDLSGGAVSQTLTLRVDEGVLVDRYHLQVVGSGGGTTQTANLSLSVQDFSLSFGTTTPSLAADQGGSATTTLTVQVSQPDTYSTFPGPVALELATQDGSPLPPGLTLSPVSVDLSSGYVNVNLTVTADASTPPGSYALMVIGRAGGTARAAAFGLNVRGFDVALGASELAFWTEGSGDLGLTLTPGGGFDGTVSLSLEAQDGSAAPAGLTLSPSSVSVSSTTSVTLSVAADASVAAGVYPLRLKAVSGSIVHYADFTLKVGDFDLALDASSLAVWQNDRSGFGVTVTPSGGFAGTVNLYLAPQVGATGPTGVSLDPSALDVSGGVSQTVNVVAADAASPGSFAMQLEARAYLGGVARSRTVPFTLEVKGFLVELSEDNYFEARGGSASGQLTLTAYGLNDVVALALLDPSGAAPAGIALAPASVAASDGAGTHTITIGTDANVDYDRTYGLDLVATWGSLERRLAINLTVYRLTEYWVPRDPGTDYDLWGVAYGEVNGSGLFVAVGGGQLSLNGSSYGVAATSTDGASWSLTEDISSNPLLGIGYGGGTFVAVGRACEIVTYDGTGWTTRANPDAYCSANLNDVAYSGTRFVAVGDSGTVLWSNDGASWSSATSGVSGDLYAITYGNGTFVAVGAGGTVLTSTDGLSWSAQASGTTADLSGIAYGDGTFVAVGAGGTVLTSTDGASWSLGDLGTSGDATGVAYGYDWDNVGVFVVTTNEPNTGIHTSSDAGSSWSSQSSGGLGDALEAAGYGDHVFVVVGQLGALGTSP</sequence>
<reference evidence="2 3" key="2">
    <citation type="journal article" date="2011" name="Stand. Genomic Sci.">
        <title>Complete genome sequence of Oceanithermus profundus type strain (506).</title>
        <authorList>
            <person name="Pati A."/>
            <person name="Zhang X."/>
            <person name="Lapidus A."/>
            <person name="Nolan M."/>
            <person name="Lucas S."/>
            <person name="Del Rio T.G."/>
            <person name="Tice H."/>
            <person name="Cheng J.F."/>
            <person name="Tapia R."/>
            <person name="Han C."/>
            <person name="Goodwin L."/>
            <person name="Pitluck S."/>
            <person name="Liolios K."/>
            <person name="Pagani I."/>
            <person name="Ivanova N."/>
            <person name="Mavromatis K."/>
            <person name="Chen A."/>
            <person name="Palaniappan K."/>
            <person name="Hauser L."/>
            <person name="Jeffries C.D."/>
            <person name="Brambilla E.M."/>
            <person name="Rohl A."/>
            <person name="Mwirichia R."/>
            <person name="Rohde M."/>
            <person name="Tindall B.J."/>
            <person name="Sikorski J."/>
            <person name="Wirth R."/>
            <person name="Goker M."/>
            <person name="Woyke T."/>
            <person name="Detter J.C."/>
            <person name="Bristow J."/>
            <person name="Eisen J.A."/>
            <person name="Markowitz V."/>
            <person name="Hugenholtz P."/>
            <person name="Kyrpides N.C."/>
            <person name="Klenk H.P."/>
            <person name="Land M."/>
        </authorList>
    </citation>
    <scope>NUCLEOTIDE SEQUENCE [LARGE SCALE GENOMIC DNA]</scope>
    <source>
        <strain evidence="3">DSM 14977 / NBRC 100410 / VKM B-2274 / 506</strain>
    </source>
</reference>
<evidence type="ECO:0000256" key="1">
    <source>
        <dbReference type="SAM" id="SignalP"/>
    </source>
</evidence>
<name>E4UA47_OCEP5</name>
<dbReference type="RefSeq" id="WP_013458594.1">
    <property type="nucleotide sequence ID" value="NC_014761.1"/>
</dbReference>
<feature type="chain" id="PRO_5003190508" evidence="1">
    <location>
        <begin position="32"/>
        <end position="1275"/>
    </location>
</feature>
<dbReference type="KEGG" id="opr:Ocepr_1973"/>